<dbReference type="PANTHER" id="PTHR10634:SF98">
    <property type="entry name" value="ZINC FINGER A20 AND AN1 DOMAIN-CONTAINING STRESS-ASSOCIATED PROTEIN 3"/>
    <property type="match status" value="1"/>
</dbReference>
<protein>
    <recommendedName>
        <fullName evidence="11">Zinc finger A20 and AN1 domain-containing stress-associated protein 3</fullName>
    </recommendedName>
</protein>
<feature type="domain" description="AN1-type" evidence="8">
    <location>
        <begin position="184"/>
        <end position="230"/>
    </location>
</feature>
<evidence type="ECO:0000256" key="5">
    <source>
        <dbReference type="PROSITE-ProRule" id="PRU00449"/>
    </source>
</evidence>
<feature type="domain" description="A20-type" evidence="7">
    <location>
        <begin position="90"/>
        <end position="124"/>
    </location>
</feature>
<dbReference type="SMART" id="SM00259">
    <property type="entry name" value="ZnF_A20"/>
    <property type="match status" value="1"/>
</dbReference>
<gene>
    <name evidence="9" type="ORF">V6N12_039483</name>
</gene>
<dbReference type="InterPro" id="IPR035896">
    <property type="entry name" value="AN1-like_Znf"/>
</dbReference>
<dbReference type="PROSITE" id="PS51036">
    <property type="entry name" value="ZF_A20"/>
    <property type="match status" value="1"/>
</dbReference>
<evidence type="ECO:0000259" key="8">
    <source>
        <dbReference type="PROSITE" id="PS51039"/>
    </source>
</evidence>
<dbReference type="EMBL" id="JBBPBM010000020">
    <property type="protein sequence ID" value="KAK8550795.1"/>
    <property type="molecule type" value="Genomic_DNA"/>
</dbReference>
<dbReference type="Gene3D" id="1.20.5.4770">
    <property type="match status" value="1"/>
</dbReference>
<evidence type="ECO:0000256" key="1">
    <source>
        <dbReference type="ARBA" id="ARBA00003732"/>
    </source>
</evidence>
<evidence type="ECO:0008006" key="11">
    <source>
        <dbReference type="Google" id="ProtNLM"/>
    </source>
</evidence>
<dbReference type="InterPro" id="IPR050652">
    <property type="entry name" value="AN1_A20_ZnFinger"/>
</dbReference>
<evidence type="ECO:0000313" key="9">
    <source>
        <dbReference type="EMBL" id="KAK8550795.1"/>
    </source>
</evidence>
<feature type="region of interest" description="Disordered" evidence="6">
    <location>
        <begin position="139"/>
        <end position="158"/>
    </location>
</feature>
<dbReference type="Proteomes" id="UP001472677">
    <property type="component" value="Unassembled WGS sequence"/>
</dbReference>
<dbReference type="Gene3D" id="4.10.1110.10">
    <property type="entry name" value="AN1-like Zinc finger"/>
    <property type="match status" value="1"/>
</dbReference>
<dbReference type="SUPFAM" id="SSF57716">
    <property type="entry name" value="Glucocorticoid receptor-like (DNA-binding domain)"/>
    <property type="match status" value="1"/>
</dbReference>
<evidence type="ECO:0000313" key="10">
    <source>
        <dbReference type="Proteomes" id="UP001472677"/>
    </source>
</evidence>
<comment type="function">
    <text evidence="1">May be involved in environmental stress response.</text>
</comment>
<dbReference type="PANTHER" id="PTHR10634">
    <property type="entry name" value="AN1-TYPE ZINC FINGER PROTEIN"/>
    <property type="match status" value="1"/>
</dbReference>
<dbReference type="Pfam" id="PF01754">
    <property type="entry name" value="zf-A20"/>
    <property type="match status" value="1"/>
</dbReference>
<keyword evidence="4" id="KW-0862">Zinc</keyword>
<dbReference type="InterPro" id="IPR000058">
    <property type="entry name" value="Znf_AN1"/>
</dbReference>
<sequence length="249" mass="27303">MVHDGNGVRGGPRKRKGKCAESSTKSLSSFLSFLPPQKKCDSFPFPCLAFPRLLFLSPFPSDYKKISVSYFPLKLSSQEIEKDMAEEHRCQAPQLCANNCGFFGSPATQNLCSKCYRDLQLRDQQSSSAKQAFSQTFVPSSSSVSSSLPSPSSTESDLSVSLASAKGEPSAETKQTAVMEEAVQVKPNRCLSCNKRVGLTGFKCRCGMVFCGIHRYPEQHACTFDFRGMGKQQIAKANPLVKGEKLQKI</sequence>
<dbReference type="Pfam" id="PF01428">
    <property type="entry name" value="zf-AN1"/>
    <property type="match status" value="1"/>
</dbReference>
<evidence type="ECO:0000256" key="4">
    <source>
        <dbReference type="ARBA" id="ARBA00022833"/>
    </source>
</evidence>
<dbReference type="SMART" id="SM00154">
    <property type="entry name" value="ZnF_AN1"/>
    <property type="match status" value="1"/>
</dbReference>
<comment type="caution">
    <text evidence="9">The sequence shown here is derived from an EMBL/GenBank/DDBJ whole genome shotgun (WGS) entry which is preliminary data.</text>
</comment>
<keyword evidence="10" id="KW-1185">Reference proteome</keyword>
<organism evidence="9 10">
    <name type="scientific">Hibiscus sabdariffa</name>
    <name type="common">roselle</name>
    <dbReference type="NCBI Taxonomy" id="183260"/>
    <lineage>
        <taxon>Eukaryota</taxon>
        <taxon>Viridiplantae</taxon>
        <taxon>Streptophyta</taxon>
        <taxon>Embryophyta</taxon>
        <taxon>Tracheophyta</taxon>
        <taxon>Spermatophyta</taxon>
        <taxon>Magnoliopsida</taxon>
        <taxon>eudicotyledons</taxon>
        <taxon>Gunneridae</taxon>
        <taxon>Pentapetalae</taxon>
        <taxon>rosids</taxon>
        <taxon>malvids</taxon>
        <taxon>Malvales</taxon>
        <taxon>Malvaceae</taxon>
        <taxon>Malvoideae</taxon>
        <taxon>Hibiscus</taxon>
    </lineage>
</organism>
<accession>A0ABR2E2J9</accession>
<proteinExistence type="predicted"/>
<evidence type="ECO:0000256" key="2">
    <source>
        <dbReference type="ARBA" id="ARBA00022723"/>
    </source>
</evidence>
<dbReference type="InterPro" id="IPR002653">
    <property type="entry name" value="Znf_A20"/>
</dbReference>
<evidence type="ECO:0000256" key="3">
    <source>
        <dbReference type="ARBA" id="ARBA00022771"/>
    </source>
</evidence>
<keyword evidence="3 5" id="KW-0863">Zinc-finger</keyword>
<dbReference type="PROSITE" id="PS51039">
    <property type="entry name" value="ZF_AN1"/>
    <property type="match status" value="1"/>
</dbReference>
<name>A0ABR2E2J9_9ROSI</name>
<evidence type="ECO:0000256" key="6">
    <source>
        <dbReference type="SAM" id="MobiDB-lite"/>
    </source>
</evidence>
<dbReference type="SUPFAM" id="SSF118310">
    <property type="entry name" value="AN1-like Zinc finger"/>
    <property type="match status" value="1"/>
</dbReference>
<evidence type="ECO:0000259" key="7">
    <source>
        <dbReference type="PROSITE" id="PS51036"/>
    </source>
</evidence>
<keyword evidence="2" id="KW-0479">Metal-binding</keyword>
<reference evidence="9 10" key="1">
    <citation type="journal article" date="2024" name="G3 (Bethesda)">
        <title>Genome assembly of Hibiscus sabdariffa L. provides insights into metabolisms of medicinal natural products.</title>
        <authorList>
            <person name="Kim T."/>
        </authorList>
    </citation>
    <scope>NUCLEOTIDE SEQUENCE [LARGE SCALE GENOMIC DNA]</scope>
    <source>
        <strain evidence="9">TK-2024</strain>
        <tissue evidence="9">Old leaves</tissue>
    </source>
</reference>